<keyword evidence="3" id="KW-1185">Reference proteome</keyword>
<dbReference type="InterPro" id="IPR012667">
    <property type="entry name" value="CbtB_put"/>
</dbReference>
<keyword evidence="1" id="KW-0812">Transmembrane</keyword>
<gene>
    <name evidence="2" type="ORF">DDE18_01740</name>
</gene>
<comment type="caution">
    <text evidence="2">The sequence shown here is derived from an EMBL/GenBank/DDBJ whole genome shotgun (WGS) entry which is preliminary data.</text>
</comment>
<dbReference type="Pfam" id="PF09489">
    <property type="entry name" value="CbtB"/>
    <property type="match status" value="1"/>
</dbReference>
<sequence length="73" mass="7595">MALAVPAAPLSVGGATPVIAWRELAPWLLFAVLAAVAVLFFVGSEQGAVSVFAGTAVHEFVHDARHLLGYPCH</sequence>
<dbReference type="Proteomes" id="UP000246018">
    <property type="component" value="Unassembled WGS sequence"/>
</dbReference>
<reference evidence="2 3" key="1">
    <citation type="submission" date="2018-04" db="EMBL/GenBank/DDBJ databases">
        <title>Genome of Nocardioides gansuensis WSJ-1.</title>
        <authorList>
            <person name="Wu S."/>
            <person name="Wang G."/>
        </authorList>
    </citation>
    <scope>NUCLEOTIDE SEQUENCE [LARGE SCALE GENOMIC DNA]</scope>
    <source>
        <strain evidence="2 3">WSJ-1</strain>
    </source>
</reference>
<protein>
    <submittedName>
        <fullName evidence="2">Cobalt ABC transporter</fullName>
    </submittedName>
</protein>
<evidence type="ECO:0000313" key="3">
    <source>
        <dbReference type="Proteomes" id="UP000246018"/>
    </source>
</evidence>
<organism evidence="2 3">
    <name type="scientific">Nocardioides gansuensis</name>
    <dbReference type="NCBI Taxonomy" id="2138300"/>
    <lineage>
        <taxon>Bacteria</taxon>
        <taxon>Bacillati</taxon>
        <taxon>Actinomycetota</taxon>
        <taxon>Actinomycetes</taxon>
        <taxon>Propionibacteriales</taxon>
        <taxon>Nocardioidaceae</taxon>
        <taxon>Nocardioides</taxon>
    </lineage>
</organism>
<accession>A0A2T8FF73</accession>
<dbReference type="OrthoDB" id="122519at2"/>
<feature type="transmembrane region" description="Helical" evidence="1">
    <location>
        <begin position="24"/>
        <end position="42"/>
    </location>
</feature>
<evidence type="ECO:0000313" key="2">
    <source>
        <dbReference type="EMBL" id="PVG84371.1"/>
    </source>
</evidence>
<proteinExistence type="predicted"/>
<keyword evidence="1" id="KW-0472">Membrane</keyword>
<dbReference type="EMBL" id="QDGZ01000001">
    <property type="protein sequence ID" value="PVG84371.1"/>
    <property type="molecule type" value="Genomic_DNA"/>
</dbReference>
<evidence type="ECO:0000256" key="1">
    <source>
        <dbReference type="SAM" id="Phobius"/>
    </source>
</evidence>
<keyword evidence="1" id="KW-1133">Transmembrane helix</keyword>
<dbReference type="AlphaFoldDB" id="A0A2T8FF73"/>
<name>A0A2T8FF73_9ACTN</name>
<dbReference type="RefSeq" id="WP_116570502.1">
    <property type="nucleotide sequence ID" value="NZ_QDGZ01000001.1"/>
</dbReference>